<dbReference type="RefSeq" id="WP_373656488.1">
    <property type="nucleotide sequence ID" value="NZ_JBGUAW010000008.1"/>
</dbReference>
<feature type="domain" description="MobA-like NTP transferase" evidence="2">
    <location>
        <begin position="4"/>
        <end position="161"/>
    </location>
</feature>
<keyword evidence="1" id="KW-0460">Magnesium</keyword>
<dbReference type="PANTHER" id="PTHR43777:SF1">
    <property type="entry name" value="MOLYBDENUM COFACTOR CYTIDYLYLTRANSFERASE"/>
    <property type="match status" value="1"/>
</dbReference>
<evidence type="ECO:0000313" key="4">
    <source>
        <dbReference type="Proteomes" id="UP001575181"/>
    </source>
</evidence>
<comment type="caution">
    <text evidence="3">The sequence shown here is derived from an EMBL/GenBank/DDBJ whole genome shotgun (WGS) entry which is preliminary data.</text>
</comment>
<dbReference type="CDD" id="cd04182">
    <property type="entry name" value="GT_2_like_f"/>
    <property type="match status" value="1"/>
</dbReference>
<protein>
    <submittedName>
        <fullName evidence="3">NTP transferase domain-containing protein</fullName>
    </submittedName>
</protein>
<dbReference type="InterPro" id="IPR025877">
    <property type="entry name" value="MobA-like_NTP_Trfase"/>
</dbReference>
<keyword evidence="3" id="KW-0808">Transferase</keyword>
<gene>
    <name evidence="3" type="ORF">ACERLL_12840</name>
</gene>
<keyword evidence="4" id="KW-1185">Reference proteome</keyword>
<accession>A0ABV4TXL7</accession>
<dbReference type="Pfam" id="PF12804">
    <property type="entry name" value="NTP_transf_3"/>
    <property type="match status" value="1"/>
</dbReference>
<name>A0ABV4TXL7_9GAMM</name>
<dbReference type="EMBL" id="JBGUAW010000008">
    <property type="protein sequence ID" value="MFA9461707.1"/>
    <property type="molecule type" value="Genomic_DNA"/>
</dbReference>
<evidence type="ECO:0000259" key="2">
    <source>
        <dbReference type="Pfam" id="PF12804"/>
    </source>
</evidence>
<dbReference type="PANTHER" id="PTHR43777">
    <property type="entry name" value="MOLYBDENUM COFACTOR CYTIDYLYLTRANSFERASE"/>
    <property type="match status" value="1"/>
</dbReference>
<evidence type="ECO:0000313" key="3">
    <source>
        <dbReference type="EMBL" id="MFA9461707.1"/>
    </source>
</evidence>
<proteinExistence type="predicted"/>
<dbReference type="SUPFAM" id="SSF53448">
    <property type="entry name" value="Nucleotide-diphospho-sugar transferases"/>
    <property type="match status" value="1"/>
</dbReference>
<dbReference type="Proteomes" id="UP001575181">
    <property type="component" value="Unassembled WGS sequence"/>
</dbReference>
<dbReference type="InterPro" id="IPR029044">
    <property type="entry name" value="Nucleotide-diphossugar_trans"/>
</dbReference>
<evidence type="ECO:0000256" key="1">
    <source>
        <dbReference type="ARBA" id="ARBA00022842"/>
    </source>
</evidence>
<reference evidence="3 4" key="1">
    <citation type="submission" date="2024-08" db="EMBL/GenBank/DDBJ databases">
        <title>Whole-genome sequencing of halo(alkali)philic microorganisms from hypersaline lakes.</title>
        <authorList>
            <person name="Sorokin D.Y."/>
            <person name="Merkel A.Y."/>
            <person name="Messina E."/>
            <person name="Yakimov M."/>
        </authorList>
    </citation>
    <scope>NUCLEOTIDE SEQUENCE [LARGE SCALE GENOMIC DNA]</scope>
    <source>
        <strain evidence="3 4">Cl-TMA</strain>
    </source>
</reference>
<dbReference type="GO" id="GO:0016740">
    <property type="term" value="F:transferase activity"/>
    <property type="evidence" value="ECO:0007669"/>
    <property type="project" value="UniProtKB-KW"/>
</dbReference>
<sequence>MIQGLLLAGGSGHRFGGQKLLARLPGGEPVVVAAARALQAGADRVLAVTRPGERELAAVLERAGVAVAPSTKCAEGMGASLSAGVAAAHGADGWLVALGDMPWVRDGTVVRVARCLREGAAIAVPEHVGRGGHPVGFSRAYGPVLERLGGDRGGRDVLRAACDRIVRVPVDDSGILRDVDRPEDLGWRGAHRRRTIVASGSAGS</sequence>
<organism evidence="3 4">
    <name type="scientific">Thiohalorhabdus methylotrophus</name>
    <dbReference type="NCBI Taxonomy" id="3242694"/>
    <lineage>
        <taxon>Bacteria</taxon>
        <taxon>Pseudomonadati</taxon>
        <taxon>Pseudomonadota</taxon>
        <taxon>Gammaproteobacteria</taxon>
        <taxon>Thiohalorhabdales</taxon>
        <taxon>Thiohalorhabdaceae</taxon>
        <taxon>Thiohalorhabdus</taxon>
    </lineage>
</organism>
<dbReference type="Gene3D" id="3.90.550.10">
    <property type="entry name" value="Spore Coat Polysaccharide Biosynthesis Protein SpsA, Chain A"/>
    <property type="match status" value="1"/>
</dbReference>